<dbReference type="AlphaFoldDB" id="A0A9D4ITQ5"/>
<organism evidence="1 2">
    <name type="scientific">Dreissena polymorpha</name>
    <name type="common">Zebra mussel</name>
    <name type="synonym">Mytilus polymorpha</name>
    <dbReference type="NCBI Taxonomy" id="45954"/>
    <lineage>
        <taxon>Eukaryota</taxon>
        <taxon>Metazoa</taxon>
        <taxon>Spiralia</taxon>
        <taxon>Lophotrochozoa</taxon>
        <taxon>Mollusca</taxon>
        <taxon>Bivalvia</taxon>
        <taxon>Autobranchia</taxon>
        <taxon>Heteroconchia</taxon>
        <taxon>Euheterodonta</taxon>
        <taxon>Imparidentia</taxon>
        <taxon>Neoheterodontei</taxon>
        <taxon>Myida</taxon>
        <taxon>Dreissenoidea</taxon>
        <taxon>Dreissenidae</taxon>
        <taxon>Dreissena</taxon>
    </lineage>
</organism>
<reference evidence="1" key="1">
    <citation type="journal article" date="2019" name="bioRxiv">
        <title>The Genome of the Zebra Mussel, Dreissena polymorpha: A Resource for Invasive Species Research.</title>
        <authorList>
            <person name="McCartney M.A."/>
            <person name="Auch B."/>
            <person name="Kono T."/>
            <person name="Mallez S."/>
            <person name="Zhang Y."/>
            <person name="Obille A."/>
            <person name="Becker A."/>
            <person name="Abrahante J.E."/>
            <person name="Garbe J."/>
            <person name="Badalamenti J.P."/>
            <person name="Herman A."/>
            <person name="Mangelson H."/>
            <person name="Liachko I."/>
            <person name="Sullivan S."/>
            <person name="Sone E.D."/>
            <person name="Koren S."/>
            <person name="Silverstein K.A.T."/>
            <person name="Beckman K.B."/>
            <person name="Gohl D.M."/>
        </authorList>
    </citation>
    <scope>NUCLEOTIDE SEQUENCE</scope>
    <source>
        <strain evidence="1">Duluth1</strain>
        <tissue evidence="1">Whole animal</tissue>
    </source>
</reference>
<gene>
    <name evidence="1" type="ORF">DPMN_164426</name>
</gene>
<dbReference type="PANTHER" id="PTHR47018:SF1">
    <property type="entry name" value="TESMIN_TSO1-LIKE CXC DOMAIN-CONTAINING PROTEIN"/>
    <property type="match status" value="1"/>
</dbReference>
<sequence>MSWSAFHANLSQSHYVKAIPLDISSVLPLFQEEAKSAAMIWHSMTIIKECVNFLNPGQIPVMACEQPLYALAKNIQWIVPERYGENLIVVMFGCLHIEIAALRTIGDWLQDSGWVNALV</sequence>
<comment type="caution">
    <text evidence="1">The sequence shown here is derived from an EMBL/GenBank/DDBJ whole genome shotgun (WGS) entry which is preliminary data.</text>
</comment>
<accession>A0A9D4ITQ5</accession>
<keyword evidence="2" id="KW-1185">Reference proteome</keyword>
<reference evidence="1" key="2">
    <citation type="submission" date="2020-11" db="EMBL/GenBank/DDBJ databases">
        <authorList>
            <person name="McCartney M.A."/>
            <person name="Auch B."/>
            <person name="Kono T."/>
            <person name="Mallez S."/>
            <person name="Becker A."/>
            <person name="Gohl D.M."/>
            <person name="Silverstein K.A.T."/>
            <person name="Koren S."/>
            <person name="Bechman K.B."/>
            <person name="Herman A."/>
            <person name="Abrahante J.E."/>
            <person name="Garbe J."/>
        </authorList>
    </citation>
    <scope>NUCLEOTIDE SEQUENCE</scope>
    <source>
        <strain evidence="1">Duluth1</strain>
        <tissue evidence="1">Whole animal</tissue>
    </source>
</reference>
<name>A0A9D4ITQ5_DREPO</name>
<evidence type="ECO:0000313" key="1">
    <source>
        <dbReference type="EMBL" id="KAH3786320.1"/>
    </source>
</evidence>
<evidence type="ECO:0000313" key="2">
    <source>
        <dbReference type="Proteomes" id="UP000828390"/>
    </source>
</evidence>
<proteinExistence type="predicted"/>
<dbReference type="Proteomes" id="UP000828390">
    <property type="component" value="Unassembled WGS sequence"/>
</dbReference>
<dbReference type="EMBL" id="JAIWYP010000008">
    <property type="protein sequence ID" value="KAH3786320.1"/>
    <property type="molecule type" value="Genomic_DNA"/>
</dbReference>
<protein>
    <submittedName>
        <fullName evidence="1">Uncharacterized protein</fullName>
    </submittedName>
</protein>
<dbReference type="PANTHER" id="PTHR47018">
    <property type="entry name" value="CXC DOMAIN-CONTAINING PROTEIN-RELATED"/>
    <property type="match status" value="1"/>
</dbReference>